<name>A0A1F5YF64_9BACT</name>
<proteinExistence type="predicted"/>
<dbReference type="InterPro" id="IPR010985">
    <property type="entry name" value="Ribbon_hlx_hlx"/>
</dbReference>
<dbReference type="SUPFAM" id="SSF47598">
    <property type="entry name" value="Ribbon-helix-helix"/>
    <property type="match status" value="1"/>
</dbReference>
<protein>
    <recommendedName>
        <fullName evidence="3">Ribbon-helix-helix protein CopG domain-containing protein</fullName>
    </recommendedName>
</protein>
<reference evidence="1 2" key="1">
    <citation type="journal article" date="2016" name="Nat. Commun.">
        <title>Thousands of microbial genomes shed light on interconnected biogeochemical processes in an aquifer system.</title>
        <authorList>
            <person name="Anantharaman K."/>
            <person name="Brown C.T."/>
            <person name="Hug L.A."/>
            <person name="Sharon I."/>
            <person name="Castelle C.J."/>
            <person name="Probst A.J."/>
            <person name="Thomas B.C."/>
            <person name="Singh A."/>
            <person name="Wilkins M.J."/>
            <person name="Karaoz U."/>
            <person name="Brodie E.L."/>
            <person name="Williams K.H."/>
            <person name="Hubbard S.S."/>
            <person name="Banfield J.F."/>
        </authorList>
    </citation>
    <scope>NUCLEOTIDE SEQUENCE [LARGE SCALE GENOMIC DNA]</scope>
</reference>
<dbReference type="GO" id="GO:0006355">
    <property type="term" value="P:regulation of DNA-templated transcription"/>
    <property type="evidence" value="ECO:0007669"/>
    <property type="project" value="InterPro"/>
</dbReference>
<evidence type="ECO:0000313" key="2">
    <source>
        <dbReference type="Proteomes" id="UP000177396"/>
    </source>
</evidence>
<accession>A0A1F5YF64</accession>
<organism evidence="1 2">
    <name type="scientific">Candidatus Gottesmanbacteria bacterium RBG_16_38_7b</name>
    <dbReference type="NCBI Taxonomy" id="1798372"/>
    <lineage>
        <taxon>Bacteria</taxon>
        <taxon>Candidatus Gottesmaniibacteriota</taxon>
    </lineage>
</organism>
<comment type="caution">
    <text evidence="1">The sequence shown here is derived from an EMBL/GenBank/DDBJ whole genome shotgun (WGS) entry which is preliminary data.</text>
</comment>
<dbReference type="Proteomes" id="UP000177396">
    <property type="component" value="Unassembled WGS sequence"/>
</dbReference>
<dbReference type="AlphaFoldDB" id="A0A1F5YF64"/>
<dbReference type="EMBL" id="MFJB01000090">
    <property type="protein sequence ID" value="OGF98692.1"/>
    <property type="molecule type" value="Genomic_DNA"/>
</dbReference>
<gene>
    <name evidence="1" type="ORF">A2153_01390</name>
</gene>
<evidence type="ECO:0000313" key="1">
    <source>
        <dbReference type="EMBL" id="OGF98692.1"/>
    </source>
</evidence>
<sequence length="83" mass="9831">MNWITTNIRFPEDIYMELKMEAARKRRSIADIVRESVAKRKNIMGITNVEKFLKKADKIAREISRQNKGKSLSKALIEMRYEQ</sequence>
<evidence type="ECO:0008006" key="3">
    <source>
        <dbReference type="Google" id="ProtNLM"/>
    </source>
</evidence>